<dbReference type="SMART" id="SM00935">
    <property type="entry name" value="OmpH"/>
    <property type="match status" value="1"/>
</dbReference>
<proteinExistence type="inferred from homology"/>
<dbReference type="Proteomes" id="UP000305939">
    <property type="component" value="Unassembled WGS sequence"/>
</dbReference>
<dbReference type="OrthoDB" id="1145062at2"/>
<dbReference type="GO" id="GO:0050821">
    <property type="term" value="P:protein stabilization"/>
    <property type="evidence" value="ECO:0007669"/>
    <property type="project" value="TreeGrafter"/>
</dbReference>
<dbReference type="Gene3D" id="3.30.910.20">
    <property type="entry name" value="Skp domain"/>
    <property type="match status" value="1"/>
</dbReference>
<comment type="caution">
    <text evidence="4">The sequence shown here is derived from an EMBL/GenBank/DDBJ whole genome shotgun (WGS) entry which is preliminary data.</text>
</comment>
<keyword evidence="5" id="KW-1185">Reference proteome</keyword>
<dbReference type="SUPFAM" id="SSF111384">
    <property type="entry name" value="OmpH-like"/>
    <property type="match status" value="1"/>
</dbReference>
<reference evidence="4 5" key="1">
    <citation type="submission" date="2019-04" db="EMBL/GenBank/DDBJ databases">
        <title>Draft genome sequence of Robertkochia marina CC-AMO-30D.</title>
        <authorList>
            <person name="Hameed A."/>
            <person name="Lin S.-Y."/>
            <person name="Shahina M."/>
            <person name="Lai W.-A."/>
            <person name="Young C.-C."/>
        </authorList>
    </citation>
    <scope>NUCLEOTIDE SEQUENCE [LARGE SCALE GENOMIC DNA]</scope>
    <source>
        <strain evidence="4 5">CC-AMO-30D</strain>
    </source>
</reference>
<dbReference type="GO" id="GO:0051082">
    <property type="term" value="F:unfolded protein binding"/>
    <property type="evidence" value="ECO:0007669"/>
    <property type="project" value="InterPro"/>
</dbReference>
<evidence type="ECO:0000313" key="5">
    <source>
        <dbReference type="Proteomes" id="UP000305939"/>
    </source>
</evidence>
<organism evidence="4 5">
    <name type="scientific">Robertkochia marina</name>
    <dbReference type="NCBI Taxonomy" id="1227945"/>
    <lineage>
        <taxon>Bacteria</taxon>
        <taxon>Pseudomonadati</taxon>
        <taxon>Bacteroidota</taxon>
        <taxon>Flavobacteriia</taxon>
        <taxon>Flavobacteriales</taxon>
        <taxon>Flavobacteriaceae</taxon>
        <taxon>Robertkochia</taxon>
    </lineage>
</organism>
<protein>
    <submittedName>
        <fullName evidence="4">OmpH family outer membrane protein</fullName>
    </submittedName>
</protein>
<evidence type="ECO:0000256" key="3">
    <source>
        <dbReference type="SAM" id="Coils"/>
    </source>
</evidence>
<dbReference type="EMBL" id="SSMC01000001">
    <property type="protein sequence ID" value="THD69311.1"/>
    <property type="molecule type" value="Genomic_DNA"/>
</dbReference>
<dbReference type="PANTHER" id="PTHR35089:SF1">
    <property type="entry name" value="CHAPERONE PROTEIN SKP"/>
    <property type="match status" value="1"/>
</dbReference>
<dbReference type="AlphaFoldDB" id="A0A4S3M4R4"/>
<keyword evidence="2" id="KW-0732">Signal</keyword>
<dbReference type="InterPro" id="IPR005632">
    <property type="entry name" value="Chaperone_Skp"/>
</dbReference>
<dbReference type="PANTHER" id="PTHR35089">
    <property type="entry name" value="CHAPERONE PROTEIN SKP"/>
    <property type="match status" value="1"/>
</dbReference>
<dbReference type="GO" id="GO:0005829">
    <property type="term" value="C:cytosol"/>
    <property type="evidence" value="ECO:0007669"/>
    <property type="project" value="TreeGrafter"/>
</dbReference>
<name>A0A4S3M4R4_9FLAO</name>
<feature type="coiled-coil region" evidence="3">
    <location>
        <begin position="85"/>
        <end position="112"/>
    </location>
</feature>
<evidence type="ECO:0000256" key="1">
    <source>
        <dbReference type="ARBA" id="ARBA00009091"/>
    </source>
</evidence>
<sequence length="171" mass="19827">MKKIPLLIATAIMAVSCQQDKIAYVDNTELIKEYQEKIDLENKYKLKYEEFQKKYDSASTAFTKEAEAFQNSAKGMSQSKQQEQYNALMQKRQQMAQTLQQEEQAINQQSAQEVDSLVKKIRTFVKDYGQNNGYTFILAENEGGNVFYGEETKDITEEVLRELNNNYNSKK</sequence>
<evidence type="ECO:0000256" key="2">
    <source>
        <dbReference type="ARBA" id="ARBA00022729"/>
    </source>
</evidence>
<dbReference type="InterPro" id="IPR024930">
    <property type="entry name" value="Skp_dom_sf"/>
</dbReference>
<keyword evidence="3" id="KW-0175">Coiled coil</keyword>
<dbReference type="PROSITE" id="PS51257">
    <property type="entry name" value="PROKAR_LIPOPROTEIN"/>
    <property type="match status" value="1"/>
</dbReference>
<dbReference type="RefSeq" id="WP_136334801.1">
    <property type="nucleotide sequence ID" value="NZ_QXMP01000001.1"/>
</dbReference>
<comment type="similarity">
    <text evidence="1">Belongs to the Skp family.</text>
</comment>
<dbReference type="Pfam" id="PF03938">
    <property type="entry name" value="OmpH"/>
    <property type="match status" value="1"/>
</dbReference>
<evidence type="ECO:0000313" key="4">
    <source>
        <dbReference type="EMBL" id="THD69311.1"/>
    </source>
</evidence>
<gene>
    <name evidence="4" type="ORF">E7Z59_03000</name>
</gene>
<accession>A0A4S3M4R4</accession>